<dbReference type="EMBL" id="AKWN02000021">
    <property type="protein sequence ID" value="EMP09507.1"/>
    <property type="molecule type" value="Genomic_DNA"/>
</dbReference>
<evidence type="ECO:0000313" key="3">
    <source>
        <dbReference type="EMBL" id="EMP09507.1"/>
    </source>
</evidence>
<feature type="domain" description="Cyanophage baseplate Pam3 plug gp18" evidence="2">
    <location>
        <begin position="12"/>
        <end position="101"/>
    </location>
</feature>
<dbReference type="Proteomes" id="UP000012117">
    <property type="component" value="Unassembled WGS sequence"/>
</dbReference>
<dbReference type="InterPro" id="IPR054496">
    <property type="entry name" value="E217_GP41"/>
</dbReference>
<proteinExistence type="predicted"/>
<keyword evidence="1" id="KW-1133">Transmembrane helix</keyword>
<dbReference type="Pfam" id="PF22759">
    <property type="entry name" value="E217_GP41"/>
    <property type="match status" value="1"/>
</dbReference>
<protein>
    <recommendedName>
        <fullName evidence="2">Cyanophage baseplate Pam3 plug gp18 domain-containing protein</fullName>
    </recommendedName>
</protein>
<keyword evidence="1" id="KW-0812">Transmembrane</keyword>
<sequence>MIRFLQVRFDELPVSKIFQLGNKDFEFEFRYNSRFDFITLYVKDGLDILHTSKLSYGIDCMLGFANFSLVPLCLGDLSNEGYSNLQVNKNTFGNNVFLFLMTGRIYKCISIILNLCIIILLYTYLRIGRFNMQFLRQVEVRIESPDGRVKIFSHDSKGANLFSIEFDVLFDKTNLTTISLYNVLNSTVDMCAPKTGKKKSDTIHSRAELFVGYGNDLSLVAKGDILQHKVSARGPDRILEFKISDLLNQLYSFSVIETFQKTLVSSILTQLFAKYNITYFALRFSEDALIDKITFSGESLGYVIDRLSKQVKARRYFQLGKLIIEDNNWTTRHKSKEIVLLDRTSGLIGNPQKTKSGWKVKCLLNPLITKGEKVHLSFHNNTTNSKIDSEFLVLKGQHKGGSRTVDYFTEFECKAV</sequence>
<dbReference type="AlphaFoldDB" id="M6ZZ02"/>
<reference evidence="3 4" key="1">
    <citation type="submission" date="2013-01" db="EMBL/GenBank/DDBJ databases">
        <authorList>
            <person name="Harkins D.M."/>
            <person name="Durkin A.S."/>
            <person name="Brinkac L.M."/>
            <person name="Haft D.H."/>
            <person name="Selengut J.D."/>
            <person name="Sanka R."/>
            <person name="DePew J."/>
            <person name="Purushe J."/>
            <person name="Picardeau M."/>
            <person name="Werts C."/>
            <person name="Goarant C."/>
            <person name="Vinetz J.M."/>
            <person name="Sutton G.G."/>
            <person name="Nierman W.C."/>
            <person name="Fouts D.E."/>
        </authorList>
    </citation>
    <scope>NUCLEOTIDE SEQUENCE [LARGE SCALE GENOMIC DNA]</scope>
    <source>
        <strain evidence="3 4">200701872</strain>
    </source>
</reference>
<evidence type="ECO:0000313" key="4">
    <source>
        <dbReference type="Proteomes" id="UP000012117"/>
    </source>
</evidence>
<accession>M6ZZ02</accession>
<organism evidence="3 4">
    <name type="scientific">Leptospira interrogans serovar Pyrogenes str. 200701872</name>
    <dbReference type="NCBI Taxonomy" id="1193029"/>
    <lineage>
        <taxon>Bacteria</taxon>
        <taxon>Pseudomonadati</taxon>
        <taxon>Spirochaetota</taxon>
        <taxon>Spirochaetia</taxon>
        <taxon>Leptospirales</taxon>
        <taxon>Leptospiraceae</taxon>
        <taxon>Leptospira</taxon>
    </lineage>
</organism>
<dbReference type="InterPro" id="IPR054252">
    <property type="entry name" value="Pam3_gp18"/>
</dbReference>
<comment type="caution">
    <text evidence="3">The sequence shown here is derived from an EMBL/GenBank/DDBJ whole genome shotgun (WGS) entry which is preliminary data.</text>
</comment>
<gene>
    <name evidence="3" type="ORF">LEP1GSC124_1595</name>
</gene>
<evidence type="ECO:0000259" key="2">
    <source>
        <dbReference type="Pfam" id="PF22479"/>
    </source>
</evidence>
<feature type="transmembrane region" description="Helical" evidence="1">
    <location>
        <begin position="105"/>
        <end position="125"/>
    </location>
</feature>
<name>M6ZZ02_LEPIR</name>
<keyword evidence="1" id="KW-0472">Membrane</keyword>
<evidence type="ECO:0000256" key="1">
    <source>
        <dbReference type="SAM" id="Phobius"/>
    </source>
</evidence>
<dbReference type="BioCyc" id="LINT1193029:G11R4-1136-MONOMER"/>
<dbReference type="Pfam" id="PF22479">
    <property type="entry name" value="Pam3_gp18"/>
    <property type="match status" value="1"/>
</dbReference>